<keyword evidence="3" id="KW-1185">Reference proteome</keyword>
<protein>
    <submittedName>
        <fullName evidence="2">Uncharacterized protein</fullName>
    </submittedName>
</protein>
<reference evidence="2 3" key="1">
    <citation type="submission" date="2024-04" db="EMBL/GenBank/DDBJ databases">
        <authorList>
            <person name="Waldvogel A.-M."/>
            <person name="Schoenle A."/>
        </authorList>
    </citation>
    <scope>NUCLEOTIDE SEQUENCE [LARGE SCALE GENOMIC DNA]</scope>
</reference>
<sequence length="146" mass="15567">MFAQTAAQADAIRLLPRSRSVTLVVVGDVSGGSPWCHSGGVSVEMRHGEGRKACGRREVSVRAAVVVCVCGGVAMDQPQQFVLHSRRMGPACAITAASANQSKARGGGHVIIQSNVRRARPPCLSEEEDGQERKRGERQERGCTDD</sequence>
<evidence type="ECO:0000256" key="1">
    <source>
        <dbReference type="SAM" id="MobiDB-lite"/>
    </source>
</evidence>
<evidence type="ECO:0000313" key="3">
    <source>
        <dbReference type="Proteomes" id="UP001497482"/>
    </source>
</evidence>
<accession>A0AAV2KF98</accession>
<organism evidence="2 3">
    <name type="scientific">Knipowitschia caucasica</name>
    <name type="common">Caucasian dwarf goby</name>
    <name type="synonym">Pomatoschistus caucasicus</name>
    <dbReference type="NCBI Taxonomy" id="637954"/>
    <lineage>
        <taxon>Eukaryota</taxon>
        <taxon>Metazoa</taxon>
        <taxon>Chordata</taxon>
        <taxon>Craniata</taxon>
        <taxon>Vertebrata</taxon>
        <taxon>Euteleostomi</taxon>
        <taxon>Actinopterygii</taxon>
        <taxon>Neopterygii</taxon>
        <taxon>Teleostei</taxon>
        <taxon>Neoteleostei</taxon>
        <taxon>Acanthomorphata</taxon>
        <taxon>Gobiaria</taxon>
        <taxon>Gobiiformes</taxon>
        <taxon>Gobioidei</taxon>
        <taxon>Gobiidae</taxon>
        <taxon>Gobiinae</taxon>
        <taxon>Knipowitschia</taxon>
    </lineage>
</organism>
<gene>
    <name evidence="2" type="ORF">KC01_LOCUS16638</name>
</gene>
<feature type="region of interest" description="Disordered" evidence="1">
    <location>
        <begin position="115"/>
        <end position="146"/>
    </location>
</feature>
<dbReference type="EMBL" id="OZ035839">
    <property type="protein sequence ID" value="CAL1586609.1"/>
    <property type="molecule type" value="Genomic_DNA"/>
</dbReference>
<name>A0AAV2KF98_KNICA</name>
<dbReference type="AlphaFoldDB" id="A0AAV2KF98"/>
<evidence type="ECO:0000313" key="2">
    <source>
        <dbReference type="EMBL" id="CAL1586609.1"/>
    </source>
</evidence>
<feature type="compositionally biased region" description="Basic and acidic residues" evidence="1">
    <location>
        <begin position="131"/>
        <end position="146"/>
    </location>
</feature>
<dbReference type="Proteomes" id="UP001497482">
    <property type="component" value="Chromosome 17"/>
</dbReference>
<proteinExistence type="predicted"/>